<evidence type="ECO:0000313" key="3">
    <source>
        <dbReference type="Proteomes" id="UP001558613"/>
    </source>
</evidence>
<feature type="compositionally biased region" description="Polar residues" evidence="1">
    <location>
        <begin position="1"/>
        <end position="11"/>
    </location>
</feature>
<comment type="caution">
    <text evidence="2">The sequence shown here is derived from an EMBL/GenBank/DDBJ whole genome shotgun (WGS) entry which is preliminary data.</text>
</comment>
<sequence length="1312" mass="148118">MSHSSQHSQISKLEIRSEAKSSASNASSTRRSRKSNVSQAAAEARAKAEAARTKAEFAKRQIDMEVEKARIEAMLNALKEEGEAEAALAAARNQSVKKDPDQASEGHRDVPANSPFTPDAAHATGRHERMEYQHLRQPNHLVSHVRNPHSPSKPTPRSSEVSDLAVFLARRDLLSSSFKIFDNKPENYLPWKTAFLNAIDGLNLKANEELDLLTKWLEGESLRHAVRIRAAHAYDPEAGLRQLWQRLEKNYGSPEVIEVSLFKRLESFNKISPKYFKQLQELADLLLEVQAVKEEGSLPGLGFLDTSKGINSIVEKLPHSLQEAWIVKGTKFKKECLLHYYTYFVEFVNEYADMRTDPSFSFQSFSTLPLKDERIPIKQSRFRSSISVNKTEVESNTSVSINTNSVDLTRHCPLHKKNHSLLKCRGFRMKSLAERKRFLKENSICYKCCVSSDHMAKDCRMTVHCSECNSQSHVSALHDGPVPWFERRPTVTVEAQGGEAKEPTSTVTMSVCTEVCGIDLKGKSCSKICLVNVYPDGHPEDKKRIYVMLDDQSNLSLARSAFFQMFNVQGDVFPYTMRTCAGTIDTSGRRAKSFVVESLDGKVSMMLPTLIQSLTTDRKFPLLKPLLAILIFKPLPLRYLLSILQLTSSFSLGEILSVHTRAHKPMVSTFKTSVLENGRPSFLTPCKNSVSTKERFTSEDPRLFIRGTKRSHDIGKHIFKQTSEDNMLALSGEDKAFLDIMDKEFTKDEANSWVAPLPFHCPRERLPNNRDQAVSRLLSLRHTLKKKADMKDHYVEFMETMLKKGHAEIAPPLEENKECWYLPSFGIYHPQKPGKIRIVFDSSAQYNNISLNQVLLKGPDLNNSLIGVIIRFRSDSYAVMADIEQMFHSFLVKDEHRDYLRFLWFQNHNLDGRIEEYRMRVHVFGNCPSPSVAVYGLKRTAAEGEQDYGSDARLFVERHFYVDDGLKSFSSEAKALDVLSRAQQMLARSNLRLHKISANSPIIMRAFPNEDLAATLQGLDLGANSPAIQRSLGLYWDLSTDTFVFQVSINDKPYTKRGVLSTINSLYDPLGLIVPVSIQGRSILRDISVNADDWDVVLPEGKQEQWQILKDSLKHLQGLKIPRMYTATSLSTAHKKEMIVFCDASTKAVGTVAYLKVTNADGLSEVGFLFGRAKLAPKPDVSIPRLELCAAVLAVEVADMLQEQLDTALDDVKFYTDSKIVLGYIFNETRRFYVYVHNRVQRIRHSTQPHQWNFVPTHLNPADAASRGLSSEQLTSSLWFAGPPFLLCTGQDKLKGKLYTLVSPETDAELSS</sequence>
<dbReference type="EMBL" id="JAYMGO010000022">
    <property type="protein sequence ID" value="KAL1250761.1"/>
    <property type="molecule type" value="Genomic_DNA"/>
</dbReference>
<feature type="region of interest" description="Disordered" evidence="1">
    <location>
        <begin position="89"/>
        <end position="121"/>
    </location>
</feature>
<feature type="compositionally biased region" description="Basic and acidic residues" evidence="1">
    <location>
        <begin position="44"/>
        <end position="63"/>
    </location>
</feature>
<proteinExistence type="predicted"/>
<dbReference type="PANTHER" id="PTHR47331">
    <property type="entry name" value="PHD-TYPE DOMAIN-CONTAINING PROTEIN"/>
    <property type="match status" value="1"/>
</dbReference>
<dbReference type="CDD" id="cd01644">
    <property type="entry name" value="RT_pepA17"/>
    <property type="match status" value="1"/>
</dbReference>
<feature type="compositionally biased region" description="Basic and acidic residues" evidence="1">
    <location>
        <begin position="96"/>
        <end position="110"/>
    </location>
</feature>
<reference evidence="2 3" key="1">
    <citation type="submission" date="2023-09" db="EMBL/GenBank/DDBJ databases">
        <authorList>
            <person name="Wang M."/>
        </authorList>
    </citation>
    <scope>NUCLEOTIDE SEQUENCE [LARGE SCALE GENOMIC DNA]</scope>
    <source>
        <strain evidence="2">GT-2023</strain>
        <tissue evidence="2">Liver</tissue>
    </source>
</reference>
<organism evidence="2 3">
    <name type="scientific">Cirrhinus molitorella</name>
    <name type="common">mud carp</name>
    <dbReference type="NCBI Taxonomy" id="172907"/>
    <lineage>
        <taxon>Eukaryota</taxon>
        <taxon>Metazoa</taxon>
        <taxon>Chordata</taxon>
        <taxon>Craniata</taxon>
        <taxon>Vertebrata</taxon>
        <taxon>Euteleostomi</taxon>
        <taxon>Actinopterygii</taxon>
        <taxon>Neopterygii</taxon>
        <taxon>Teleostei</taxon>
        <taxon>Ostariophysi</taxon>
        <taxon>Cypriniformes</taxon>
        <taxon>Cyprinidae</taxon>
        <taxon>Labeoninae</taxon>
        <taxon>Labeonini</taxon>
        <taxon>Cirrhinus</taxon>
    </lineage>
</organism>
<feature type="region of interest" description="Disordered" evidence="1">
    <location>
        <begin position="1"/>
        <end position="63"/>
    </location>
</feature>
<name>A0ABR3LCX8_9TELE</name>
<protein>
    <submittedName>
        <fullName evidence="2">Uncharacterized protein</fullName>
    </submittedName>
</protein>
<dbReference type="Proteomes" id="UP001558613">
    <property type="component" value="Unassembled WGS sequence"/>
</dbReference>
<dbReference type="InterPro" id="IPR008042">
    <property type="entry name" value="Retrotrans_Pao"/>
</dbReference>
<dbReference type="InterPro" id="IPR043502">
    <property type="entry name" value="DNA/RNA_pol_sf"/>
</dbReference>
<accession>A0ABR3LCX8</accession>
<dbReference type="SUPFAM" id="SSF56672">
    <property type="entry name" value="DNA/RNA polymerases"/>
    <property type="match status" value="1"/>
</dbReference>
<evidence type="ECO:0000313" key="2">
    <source>
        <dbReference type="EMBL" id="KAL1250761.1"/>
    </source>
</evidence>
<dbReference type="PANTHER" id="PTHR47331:SF6">
    <property type="entry name" value="DOUBLECORTIN DOMAIN-CONTAINING PROTEIN"/>
    <property type="match status" value="1"/>
</dbReference>
<keyword evidence="3" id="KW-1185">Reference proteome</keyword>
<feature type="compositionally biased region" description="Low complexity" evidence="1">
    <location>
        <begin position="20"/>
        <end position="29"/>
    </location>
</feature>
<gene>
    <name evidence="2" type="ORF">QQF64_018557</name>
</gene>
<evidence type="ECO:0000256" key="1">
    <source>
        <dbReference type="SAM" id="MobiDB-lite"/>
    </source>
</evidence>
<dbReference type="Pfam" id="PF05380">
    <property type="entry name" value="Peptidase_A17"/>
    <property type="match status" value="1"/>
</dbReference>